<gene>
    <name evidence="1" type="primary">ccoS</name>
    <name evidence="1" type="ORF">GE300_08230</name>
</gene>
<comment type="caution">
    <text evidence="1">The sequence shown here is derived from an EMBL/GenBank/DDBJ whole genome shotgun (WGS) entry which is preliminary data.</text>
</comment>
<name>A0A6L5Z0J5_9RHOB</name>
<dbReference type="InterPro" id="IPR004714">
    <property type="entry name" value="Cyt_oxidase_maturation_cbb3"/>
</dbReference>
<organism evidence="1 2">
    <name type="scientific">Halovulum marinum</name>
    <dbReference type="NCBI Taxonomy" id="2662447"/>
    <lineage>
        <taxon>Bacteria</taxon>
        <taxon>Pseudomonadati</taxon>
        <taxon>Pseudomonadota</taxon>
        <taxon>Alphaproteobacteria</taxon>
        <taxon>Rhodobacterales</taxon>
        <taxon>Paracoccaceae</taxon>
        <taxon>Halovulum</taxon>
    </lineage>
</organism>
<keyword evidence="2" id="KW-1185">Reference proteome</keyword>
<protein>
    <submittedName>
        <fullName evidence="1">Cbb3-type cytochrome oxidase assembly protein CcoS</fullName>
    </submittedName>
</protein>
<dbReference type="AlphaFoldDB" id="A0A6L5Z0J5"/>
<evidence type="ECO:0000313" key="2">
    <source>
        <dbReference type="Proteomes" id="UP000474957"/>
    </source>
</evidence>
<dbReference type="PANTHER" id="PTHR41532:SF1">
    <property type="entry name" value="FIXS PROTEIN"/>
    <property type="match status" value="1"/>
</dbReference>
<evidence type="ECO:0000313" key="1">
    <source>
        <dbReference type="EMBL" id="MSU89602.1"/>
    </source>
</evidence>
<dbReference type="NCBIfam" id="TIGR00847">
    <property type="entry name" value="ccoS"/>
    <property type="match status" value="1"/>
</dbReference>
<proteinExistence type="predicted"/>
<dbReference type="Proteomes" id="UP000474957">
    <property type="component" value="Unassembled WGS sequence"/>
</dbReference>
<dbReference type="EMBL" id="WIND01000004">
    <property type="protein sequence ID" value="MSU89602.1"/>
    <property type="molecule type" value="Genomic_DNA"/>
</dbReference>
<accession>A0A6L5Z0J5</accession>
<reference evidence="1 2" key="1">
    <citation type="submission" date="2019-10" db="EMBL/GenBank/DDBJ databases">
        <title>Cognatihalovulum marinum gen. nov. sp. nov., a new member of the family Rhodobacteraceae isolated from deep seawater of the Northwest Indian Ocean.</title>
        <authorList>
            <person name="Ruan C."/>
            <person name="Wang J."/>
            <person name="Zheng X."/>
            <person name="Song L."/>
            <person name="Zhu Y."/>
            <person name="Huang Y."/>
            <person name="Lu Z."/>
            <person name="Du W."/>
            <person name="Huang L."/>
            <person name="Dai X."/>
        </authorList>
    </citation>
    <scope>NUCLEOTIDE SEQUENCE [LARGE SCALE GENOMIC DNA]</scope>
    <source>
        <strain evidence="1 2">2CG4</strain>
    </source>
</reference>
<dbReference type="RefSeq" id="WP_154446075.1">
    <property type="nucleotide sequence ID" value="NZ_WIND01000004.1"/>
</dbReference>
<sequence>MNVLLVLIPISLVLGGAGLAAFVFALRSGQFDDPEGSAARILEDQEPD</sequence>
<dbReference type="Pfam" id="PF03597">
    <property type="entry name" value="FixS"/>
    <property type="match status" value="1"/>
</dbReference>
<dbReference type="PANTHER" id="PTHR41532">
    <property type="entry name" value="FIXS PROTEIN"/>
    <property type="match status" value="1"/>
</dbReference>